<dbReference type="EMBL" id="BRXX01000358">
    <property type="protein sequence ID" value="GMI06994.1"/>
    <property type="molecule type" value="Genomic_DNA"/>
</dbReference>
<feature type="region of interest" description="Disordered" evidence="1">
    <location>
        <begin position="1"/>
        <end position="35"/>
    </location>
</feature>
<comment type="caution">
    <text evidence="2">The sequence shown here is derived from an EMBL/GenBank/DDBJ whole genome shotgun (WGS) entry which is preliminary data.</text>
</comment>
<sequence length="346" mass="38407">MPSPPSTPMTPSLLHSLPPPTPDSEAGTPSLNSGDLEISEYAMAQTHLLAEEEAQEQLAVNDLAMAKLRRINQGLRTGLSDATSGWRSSILLSKQMTQKCEDLEASVEKMEREAEKSREERSTLTAEVARLKAEGDVVLKEYEELARSKEATVSELVSSKEELRSEVTQLQSSHEAAEVEISNLKAQLEEVMKERDDVKEELEHMSARRRQGQKKATKSSTPRSPRPQPKNPELEQSQSEPQLPNLPNLPNLPDLPNPNSIHASIARSIALRFESAIRERIEAKSMEEVKRIEHAVGKAIEGISNEDTKKKKKKRGAMKKKLGKKAGSKKDTNATSTRLRARKIAS</sequence>
<proteinExistence type="predicted"/>
<protein>
    <submittedName>
        <fullName evidence="2">Uncharacterized protein</fullName>
    </submittedName>
</protein>
<feature type="region of interest" description="Disordered" evidence="1">
    <location>
        <begin position="192"/>
        <end position="260"/>
    </location>
</feature>
<evidence type="ECO:0000313" key="2">
    <source>
        <dbReference type="EMBL" id="GMI06994.1"/>
    </source>
</evidence>
<accession>A0A9W7FAG5</accession>
<feature type="region of interest" description="Disordered" evidence="1">
    <location>
        <begin position="304"/>
        <end position="346"/>
    </location>
</feature>
<organism evidence="2 3">
    <name type="scientific">Triparma verrucosa</name>
    <dbReference type="NCBI Taxonomy" id="1606542"/>
    <lineage>
        <taxon>Eukaryota</taxon>
        <taxon>Sar</taxon>
        <taxon>Stramenopiles</taxon>
        <taxon>Ochrophyta</taxon>
        <taxon>Bolidophyceae</taxon>
        <taxon>Parmales</taxon>
        <taxon>Triparmaceae</taxon>
        <taxon>Triparma</taxon>
    </lineage>
</organism>
<gene>
    <name evidence="2" type="ORF">TrVE_jg274</name>
</gene>
<keyword evidence="3" id="KW-1185">Reference proteome</keyword>
<dbReference type="AlphaFoldDB" id="A0A9W7FAG5"/>
<feature type="compositionally biased region" description="Low complexity" evidence="1">
    <location>
        <begin position="241"/>
        <end position="259"/>
    </location>
</feature>
<evidence type="ECO:0000313" key="3">
    <source>
        <dbReference type="Proteomes" id="UP001165160"/>
    </source>
</evidence>
<feature type="compositionally biased region" description="Basic and acidic residues" evidence="1">
    <location>
        <begin position="156"/>
        <end position="165"/>
    </location>
</feature>
<evidence type="ECO:0000256" key="1">
    <source>
        <dbReference type="SAM" id="MobiDB-lite"/>
    </source>
</evidence>
<feature type="compositionally biased region" description="Basic residues" evidence="1">
    <location>
        <begin position="310"/>
        <end position="327"/>
    </location>
</feature>
<feature type="region of interest" description="Disordered" evidence="1">
    <location>
        <begin position="156"/>
        <end position="177"/>
    </location>
</feature>
<feature type="compositionally biased region" description="Basic and acidic residues" evidence="1">
    <location>
        <begin position="192"/>
        <end position="206"/>
    </location>
</feature>
<feature type="compositionally biased region" description="Basic residues" evidence="1">
    <location>
        <begin position="207"/>
        <end position="217"/>
    </location>
</feature>
<name>A0A9W7FAG5_9STRA</name>
<dbReference type="Proteomes" id="UP001165160">
    <property type="component" value="Unassembled WGS sequence"/>
</dbReference>
<reference evidence="3" key="1">
    <citation type="journal article" date="2023" name="Commun. Biol.">
        <title>Genome analysis of Parmales, the sister group of diatoms, reveals the evolutionary specialization of diatoms from phago-mixotrophs to photoautotrophs.</title>
        <authorList>
            <person name="Ban H."/>
            <person name="Sato S."/>
            <person name="Yoshikawa S."/>
            <person name="Yamada K."/>
            <person name="Nakamura Y."/>
            <person name="Ichinomiya M."/>
            <person name="Sato N."/>
            <person name="Blanc-Mathieu R."/>
            <person name="Endo H."/>
            <person name="Kuwata A."/>
            <person name="Ogata H."/>
        </authorList>
    </citation>
    <scope>NUCLEOTIDE SEQUENCE [LARGE SCALE GENOMIC DNA]</scope>
    <source>
        <strain evidence="3">NIES 3699</strain>
    </source>
</reference>